<name>A0AAX4PE83_9CHLO</name>
<dbReference type="SFLD" id="SFLDG01129">
    <property type="entry name" value="C1.5:_HAD__Beta-PGM__Phosphata"/>
    <property type="match status" value="1"/>
</dbReference>
<dbReference type="SUPFAM" id="SSF56784">
    <property type="entry name" value="HAD-like"/>
    <property type="match status" value="1"/>
</dbReference>
<dbReference type="InterPro" id="IPR023214">
    <property type="entry name" value="HAD_sf"/>
</dbReference>
<dbReference type="PANTHER" id="PTHR12725">
    <property type="entry name" value="HALOACID DEHALOGENASE-LIKE HYDROLASE"/>
    <property type="match status" value="1"/>
</dbReference>
<dbReference type="SFLD" id="SFLDG01132">
    <property type="entry name" value="C1.5.3:_5'-Nucleotidase_Like"/>
    <property type="match status" value="1"/>
</dbReference>
<reference evidence="1 2" key="1">
    <citation type="submission" date="2024-03" db="EMBL/GenBank/DDBJ databases">
        <title>Complete genome sequence of the green alga Chloropicon roscoffensis RCC1871.</title>
        <authorList>
            <person name="Lemieux C."/>
            <person name="Pombert J.-F."/>
            <person name="Otis C."/>
            <person name="Turmel M."/>
        </authorList>
    </citation>
    <scope>NUCLEOTIDE SEQUENCE [LARGE SCALE GENOMIC DNA]</scope>
    <source>
        <strain evidence="1 2">RCC1871</strain>
    </source>
</reference>
<dbReference type="InterPro" id="IPR036412">
    <property type="entry name" value="HAD-like_sf"/>
</dbReference>
<evidence type="ECO:0000313" key="1">
    <source>
        <dbReference type="EMBL" id="WZN64557.1"/>
    </source>
</evidence>
<proteinExistence type="predicted"/>
<protein>
    <submittedName>
        <fullName evidence="1">Haloacid dehalogenase-like hydrolase</fullName>
    </submittedName>
</protein>
<dbReference type="Gene3D" id="3.40.50.1000">
    <property type="entry name" value="HAD superfamily/HAD-like"/>
    <property type="match status" value="1"/>
</dbReference>
<dbReference type="InterPro" id="IPR006439">
    <property type="entry name" value="HAD-SF_hydro_IA"/>
</dbReference>
<keyword evidence="1" id="KW-0378">Hydrolase</keyword>
<dbReference type="AlphaFoldDB" id="A0AAX4PE83"/>
<organism evidence="1 2">
    <name type="scientific">Chloropicon roscoffensis</name>
    <dbReference type="NCBI Taxonomy" id="1461544"/>
    <lineage>
        <taxon>Eukaryota</taxon>
        <taxon>Viridiplantae</taxon>
        <taxon>Chlorophyta</taxon>
        <taxon>Chloropicophyceae</taxon>
        <taxon>Chloropicales</taxon>
        <taxon>Chloropicaceae</taxon>
        <taxon>Chloropicon</taxon>
    </lineage>
</organism>
<dbReference type="SFLD" id="SFLDS00003">
    <property type="entry name" value="Haloacid_Dehalogenase"/>
    <property type="match status" value="1"/>
</dbReference>
<dbReference type="GO" id="GO:0016787">
    <property type="term" value="F:hydrolase activity"/>
    <property type="evidence" value="ECO:0007669"/>
    <property type="project" value="UniProtKB-KW"/>
</dbReference>
<keyword evidence="2" id="KW-1185">Reference proteome</keyword>
<gene>
    <name evidence="1" type="ORF">HKI87_10g61140</name>
</gene>
<dbReference type="PANTHER" id="PTHR12725:SF117">
    <property type="entry name" value="HALOACID DEHALOGENASE-LIKE HYDROLASE"/>
    <property type="match status" value="1"/>
</dbReference>
<accession>A0AAX4PE83</accession>
<dbReference type="Proteomes" id="UP001472866">
    <property type="component" value="Chromosome 10"/>
</dbReference>
<dbReference type="NCBIfam" id="TIGR01509">
    <property type="entry name" value="HAD-SF-IA-v3"/>
    <property type="match status" value="1"/>
</dbReference>
<dbReference type="Pfam" id="PF00702">
    <property type="entry name" value="Hydrolase"/>
    <property type="match status" value="1"/>
</dbReference>
<dbReference type="EMBL" id="CP151510">
    <property type="protein sequence ID" value="WZN64557.1"/>
    <property type="molecule type" value="Genomic_DNA"/>
</dbReference>
<sequence>MTGSDGEQCLLFDLDGTLYLESNGYVQHCRKQACDFLCAKFGWSAEQAEEKRKLALKTSNQTVKGLRTLGYDLDDKEFVTHMRSGVEKYLIEDPKLQAFLSSLPQKKYVFTNTREVEAEKALRCLGVRDHFLGVYGADFMGDSCKPEASAFQRVVDDIGGFKLSECVMFEDSIKNVIAAKELGMKTVFVRGRDPEQGYAGGDGSDPEKRVIDVACDALTVENLREGAPWLWKN</sequence>
<dbReference type="InterPro" id="IPR010237">
    <property type="entry name" value="Pyr-5-nucltdase"/>
</dbReference>
<evidence type="ECO:0000313" key="2">
    <source>
        <dbReference type="Proteomes" id="UP001472866"/>
    </source>
</evidence>